<dbReference type="EMBL" id="JAUIZM010000004">
    <property type="protein sequence ID" value="KAK1387122.1"/>
    <property type="molecule type" value="Genomic_DNA"/>
</dbReference>
<protein>
    <submittedName>
        <fullName evidence="2">Uncharacterized protein</fullName>
    </submittedName>
</protein>
<feature type="coiled-coil region" evidence="1">
    <location>
        <begin position="51"/>
        <end position="78"/>
    </location>
</feature>
<accession>A0AAD8MW62</accession>
<keyword evidence="1" id="KW-0175">Coiled coil</keyword>
<gene>
    <name evidence="2" type="ORF">POM88_015300</name>
</gene>
<dbReference type="AlphaFoldDB" id="A0AAD8MW62"/>
<evidence type="ECO:0000313" key="2">
    <source>
        <dbReference type="EMBL" id="KAK1387122.1"/>
    </source>
</evidence>
<name>A0AAD8MW62_9APIA</name>
<dbReference type="Proteomes" id="UP001237642">
    <property type="component" value="Unassembled WGS sequence"/>
</dbReference>
<reference evidence="2" key="1">
    <citation type="submission" date="2023-02" db="EMBL/GenBank/DDBJ databases">
        <title>Genome of toxic invasive species Heracleum sosnowskyi carries increased number of genes despite the absence of recent whole-genome duplications.</title>
        <authorList>
            <person name="Schelkunov M."/>
            <person name="Shtratnikova V."/>
            <person name="Makarenko M."/>
            <person name="Klepikova A."/>
            <person name="Omelchenko D."/>
            <person name="Novikova G."/>
            <person name="Obukhova E."/>
            <person name="Bogdanov V."/>
            <person name="Penin A."/>
            <person name="Logacheva M."/>
        </authorList>
    </citation>
    <scope>NUCLEOTIDE SEQUENCE</scope>
    <source>
        <strain evidence="2">Hsosn_3</strain>
        <tissue evidence="2">Leaf</tissue>
    </source>
</reference>
<comment type="caution">
    <text evidence="2">The sequence shown here is derived from an EMBL/GenBank/DDBJ whole genome shotgun (WGS) entry which is preliminary data.</text>
</comment>
<proteinExistence type="predicted"/>
<evidence type="ECO:0000256" key="1">
    <source>
        <dbReference type="SAM" id="Coils"/>
    </source>
</evidence>
<sequence length="307" mass="35290">MNNCRVWRRYTVPEPKKKGVIKRLVEGAGPIMLVNGLLGVKDRVVSTFSDKPNVEEKISGLEKKISGLEKKVEEGNTKLQNGIDEVRKFERAMKKIKELNPAAEEWLRNIPLEMWTMSHDGGYRYGQATTNMVETYNGQLRSARHLPITSMVEYIYYRSVKLVAERRTQTLNDLQNGHVYCKNSRELFQKIEQKASAHKIIPYNQERGVFEVTTARYKTDKGFWKGGNKHHIDLSKGYCSCGKWHRGTNSLLFAHMLLGLGNAKNISFDLDSIEYWDHSEDLDNYMRYGLYFTIGAAGVRAGITRCR</sequence>
<keyword evidence="3" id="KW-1185">Reference proteome</keyword>
<evidence type="ECO:0000313" key="3">
    <source>
        <dbReference type="Proteomes" id="UP001237642"/>
    </source>
</evidence>
<reference evidence="2" key="2">
    <citation type="submission" date="2023-05" db="EMBL/GenBank/DDBJ databases">
        <authorList>
            <person name="Schelkunov M.I."/>
        </authorList>
    </citation>
    <scope>NUCLEOTIDE SEQUENCE</scope>
    <source>
        <strain evidence="2">Hsosn_3</strain>
        <tissue evidence="2">Leaf</tissue>
    </source>
</reference>
<organism evidence="2 3">
    <name type="scientific">Heracleum sosnowskyi</name>
    <dbReference type="NCBI Taxonomy" id="360622"/>
    <lineage>
        <taxon>Eukaryota</taxon>
        <taxon>Viridiplantae</taxon>
        <taxon>Streptophyta</taxon>
        <taxon>Embryophyta</taxon>
        <taxon>Tracheophyta</taxon>
        <taxon>Spermatophyta</taxon>
        <taxon>Magnoliopsida</taxon>
        <taxon>eudicotyledons</taxon>
        <taxon>Gunneridae</taxon>
        <taxon>Pentapetalae</taxon>
        <taxon>asterids</taxon>
        <taxon>campanulids</taxon>
        <taxon>Apiales</taxon>
        <taxon>Apiaceae</taxon>
        <taxon>Apioideae</taxon>
        <taxon>apioid superclade</taxon>
        <taxon>Tordylieae</taxon>
        <taxon>Tordyliinae</taxon>
        <taxon>Heracleum</taxon>
    </lineage>
</organism>